<dbReference type="PANTHER" id="PTHR42788">
    <property type="entry name" value="TAURINE IMPORT ATP-BINDING PROTEIN-RELATED"/>
    <property type="match status" value="1"/>
</dbReference>
<sequence length="251" mass="28145">MNLNLQDVGRTFDGREVVRNVSFTAEPGEIIGLLGTSGCGKSTILRAISGLDDAYDGRIEINGNVSRKVEDTTGFIFQEPRLMPWLTVLENVTFGLKGSRDQREAAGKRYLESVGLGGSEALYPRALSGGMAQRVAIARALVTSPEILLLDEPFSALDAFTKMQLQDLLMEIWREYRTTIILVTHDIDEATYLCDRIITLRGQPGEMDRVISIEQERPRERGSRQLAEYKKEILDSLDLNQSTQYEQRINS</sequence>
<dbReference type="InterPro" id="IPR003593">
    <property type="entry name" value="AAA+_ATPase"/>
</dbReference>
<evidence type="ECO:0000313" key="7">
    <source>
        <dbReference type="Proteomes" id="UP000031546"/>
    </source>
</evidence>
<dbReference type="AlphaFoldDB" id="A0A0C2H8P4"/>
<dbReference type="CDD" id="cd03293">
    <property type="entry name" value="ABC_NrtD_SsuB_transporters"/>
    <property type="match status" value="1"/>
</dbReference>
<dbReference type="STRING" id="45670.SN16_09525"/>
<dbReference type="OrthoDB" id="9802264at2"/>
<evidence type="ECO:0000313" key="6">
    <source>
        <dbReference type="EMBL" id="MDB0581040.1"/>
    </source>
</evidence>
<dbReference type="EMBL" id="JXII01000008">
    <property type="protein sequence ID" value="KIH70190.1"/>
    <property type="molecule type" value="Genomic_DNA"/>
</dbReference>
<dbReference type="GO" id="GO:0005524">
    <property type="term" value="F:ATP binding"/>
    <property type="evidence" value="ECO:0007669"/>
    <property type="project" value="UniProtKB-KW"/>
</dbReference>
<dbReference type="Proteomes" id="UP000031546">
    <property type="component" value="Unassembled WGS sequence"/>
</dbReference>
<reference evidence="6" key="3">
    <citation type="submission" date="2020-04" db="EMBL/GenBank/DDBJ databases">
        <authorList>
            <person name="Tanveer F."/>
            <person name="Xie Y."/>
            <person name="Shinwari Z.K."/>
        </authorList>
    </citation>
    <scope>NUCLEOTIDE SEQUENCE</scope>
    <source>
        <strain evidence="6">MOSEL-ME25</strain>
    </source>
</reference>
<dbReference type="Proteomes" id="UP000527860">
    <property type="component" value="Unassembled WGS sequence"/>
</dbReference>
<evidence type="ECO:0000256" key="1">
    <source>
        <dbReference type="ARBA" id="ARBA00022448"/>
    </source>
</evidence>
<dbReference type="RefSeq" id="WP_040106394.1">
    <property type="nucleotide sequence ID" value="NZ_JABEVU030000001.1"/>
</dbReference>
<dbReference type="InterPro" id="IPR017871">
    <property type="entry name" value="ABC_transporter-like_CS"/>
</dbReference>
<accession>A0A0C2H8P4</accession>
<keyword evidence="8" id="KW-1185">Reference proteome</keyword>
<dbReference type="GO" id="GO:0016887">
    <property type="term" value="F:ATP hydrolysis activity"/>
    <property type="evidence" value="ECO:0007669"/>
    <property type="project" value="InterPro"/>
</dbReference>
<dbReference type="InterPro" id="IPR027417">
    <property type="entry name" value="P-loop_NTPase"/>
</dbReference>
<keyword evidence="2" id="KW-0547">Nucleotide-binding</keyword>
<dbReference type="EMBL" id="JABEVU030000001">
    <property type="protein sequence ID" value="MDB0581040.1"/>
    <property type="molecule type" value="Genomic_DNA"/>
</dbReference>
<dbReference type="InterPro" id="IPR050166">
    <property type="entry name" value="ABC_transporter_ATP-bind"/>
</dbReference>
<evidence type="ECO:0000313" key="5">
    <source>
        <dbReference type="EMBL" id="KIH70190.1"/>
    </source>
</evidence>
<keyword evidence="1" id="KW-0813">Transport</keyword>
<keyword evidence="3 6" id="KW-0067">ATP-binding</keyword>
<dbReference type="Gene3D" id="3.40.50.300">
    <property type="entry name" value="P-loop containing nucleotide triphosphate hydrolases"/>
    <property type="match status" value="1"/>
</dbReference>
<reference evidence="5 7" key="1">
    <citation type="submission" date="2015-01" db="EMBL/GenBank/DDBJ databases">
        <title>Genome sequences of high lactate-tolerant strain Salinicoccus roseus W12 with industrial interest.</title>
        <authorList>
            <person name="Wang H."/>
            <person name="Yu B."/>
        </authorList>
    </citation>
    <scope>NUCLEOTIDE SEQUENCE [LARGE SCALE GENOMIC DNA]</scope>
    <source>
        <strain evidence="5 7">W12</strain>
    </source>
</reference>
<dbReference type="InterPro" id="IPR003439">
    <property type="entry name" value="ABC_transporter-like_ATP-bd"/>
</dbReference>
<evidence type="ECO:0000313" key="8">
    <source>
        <dbReference type="Proteomes" id="UP000527860"/>
    </source>
</evidence>
<dbReference type="Pfam" id="PF00005">
    <property type="entry name" value="ABC_tran"/>
    <property type="match status" value="1"/>
</dbReference>
<name>A0A0C2H8P4_9STAP</name>
<feature type="domain" description="ABC transporter" evidence="4">
    <location>
        <begin position="3"/>
        <end position="227"/>
    </location>
</feature>
<protein>
    <submittedName>
        <fullName evidence="6">ABC transporter ATP-binding protein</fullName>
    </submittedName>
    <submittedName>
        <fullName evidence="5">Nitrate ABC transporter ATPase</fullName>
    </submittedName>
</protein>
<comment type="caution">
    <text evidence="5">The sequence shown here is derived from an EMBL/GenBank/DDBJ whole genome shotgun (WGS) entry which is preliminary data.</text>
</comment>
<gene>
    <name evidence="6" type="ORF">F7P68_0010915</name>
    <name evidence="5" type="ORF">SN16_09525</name>
</gene>
<dbReference type="GeneID" id="77845796"/>
<dbReference type="PROSITE" id="PS50893">
    <property type="entry name" value="ABC_TRANSPORTER_2"/>
    <property type="match status" value="1"/>
</dbReference>
<evidence type="ECO:0000256" key="3">
    <source>
        <dbReference type="ARBA" id="ARBA00022840"/>
    </source>
</evidence>
<dbReference type="PROSITE" id="PS00211">
    <property type="entry name" value="ABC_TRANSPORTER_1"/>
    <property type="match status" value="1"/>
</dbReference>
<evidence type="ECO:0000259" key="4">
    <source>
        <dbReference type="PROSITE" id="PS50893"/>
    </source>
</evidence>
<proteinExistence type="predicted"/>
<dbReference type="PANTHER" id="PTHR42788:SF19">
    <property type="entry name" value="ALIPHATIC SULFONATES IMPORT ATP-BINDING PROTEIN SSUB 2"/>
    <property type="match status" value="1"/>
</dbReference>
<dbReference type="SMART" id="SM00382">
    <property type="entry name" value="AAA"/>
    <property type="match status" value="1"/>
</dbReference>
<reference evidence="8" key="2">
    <citation type="submission" date="2020-04" db="EMBL/GenBank/DDBJ databases">
        <title>Genome analysis and biological profiling of marine Cellulosimicrobium funkei MOSEL-ME6.</title>
        <authorList>
            <person name="Tanveer F."/>
            <person name="Xie Y."/>
            <person name="Shinwari Z.K."/>
        </authorList>
    </citation>
    <scope>NUCLEOTIDE SEQUENCE [LARGE SCALE GENOMIC DNA]</scope>
    <source>
        <strain evidence="8">MOSEL-ME25</strain>
    </source>
</reference>
<reference evidence="6 8" key="4">
    <citation type="submission" date="2022-12" db="EMBL/GenBank/DDBJ databases">
        <title>Genome analysis and biological profiling of marine Salinicoccus roseus MOSEL-ME25.</title>
        <authorList>
            <person name="Mirza F.T."/>
            <person name="Xie Y."/>
            <person name="Shinwari Z.K."/>
        </authorList>
    </citation>
    <scope>NUCLEOTIDE SEQUENCE [LARGE SCALE GENOMIC DNA]</scope>
    <source>
        <strain evidence="6 8">MOSEL-ME25</strain>
    </source>
</reference>
<dbReference type="SUPFAM" id="SSF52540">
    <property type="entry name" value="P-loop containing nucleoside triphosphate hydrolases"/>
    <property type="match status" value="1"/>
</dbReference>
<evidence type="ECO:0000256" key="2">
    <source>
        <dbReference type="ARBA" id="ARBA00022741"/>
    </source>
</evidence>
<organism evidence="5 7">
    <name type="scientific">Salinicoccus roseus</name>
    <dbReference type="NCBI Taxonomy" id="45670"/>
    <lineage>
        <taxon>Bacteria</taxon>
        <taxon>Bacillati</taxon>
        <taxon>Bacillota</taxon>
        <taxon>Bacilli</taxon>
        <taxon>Bacillales</taxon>
        <taxon>Staphylococcaceae</taxon>
        <taxon>Salinicoccus</taxon>
    </lineage>
</organism>